<dbReference type="PROSITE" id="PS50011">
    <property type="entry name" value="PROTEIN_KINASE_DOM"/>
    <property type="match status" value="1"/>
</dbReference>
<dbReference type="InterPro" id="IPR000719">
    <property type="entry name" value="Prot_kinase_dom"/>
</dbReference>
<proteinExistence type="predicted"/>
<reference evidence="5" key="1">
    <citation type="submission" date="2022-11" db="UniProtKB">
        <authorList>
            <consortium name="WormBaseParasite"/>
        </authorList>
    </citation>
    <scope>IDENTIFICATION</scope>
</reference>
<keyword evidence="4" id="KW-1185">Reference proteome</keyword>
<dbReference type="Gene3D" id="3.30.200.20">
    <property type="entry name" value="Phosphorylase Kinase, domain 1"/>
    <property type="match status" value="1"/>
</dbReference>
<evidence type="ECO:0000313" key="5">
    <source>
        <dbReference type="WBParaSite" id="ACRNAN_scaffold2477.g21559.t1"/>
    </source>
</evidence>
<dbReference type="InterPro" id="IPR011009">
    <property type="entry name" value="Kinase-like_dom_sf"/>
</dbReference>
<dbReference type="Pfam" id="PF00069">
    <property type="entry name" value="Pkinase"/>
    <property type="match status" value="1"/>
</dbReference>
<evidence type="ECO:0000259" key="3">
    <source>
        <dbReference type="PROSITE" id="PS50011"/>
    </source>
</evidence>
<dbReference type="WBParaSite" id="ACRNAN_scaffold2477.g21559.t1">
    <property type="protein sequence ID" value="ACRNAN_scaffold2477.g21559.t1"/>
    <property type="gene ID" value="ACRNAN_scaffold2477.g21559"/>
</dbReference>
<dbReference type="SUPFAM" id="SSF56112">
    <property type="entry name" value="Protein kinase-like (PK-like)"/>
    <property type="match status" value="1"/>
</dbReference>
<evidence type="ECO:0000256" key="1">
    <source>
        <dbReference type="ARBA" id="ARBA00022741"/>
    </source>
</evidence>
<evidence type="ECO:0000313" key="4">
    <source>
        <dbReference type="Proteomes" id="UP000887540"/>
    </source>
</evidence>
<evidence type="ECO:0000256" key="2">
    <source>
        <dbReference type="ARBA" id="ARBA00022840"/>
    </source>
</evidence>
<protein>
    <submittedName>
        <fullName evidence="5">Protein kinase domain-containing protein</fullName>
    </submittedName>
</protein>
<accession>A0A914DEM5</accession>
<organism evidence="4 5">
    <name type="scientific">Acrobeloides nanus</name>
    <dbReference type="NCBI Taxonomy" id="290746"/>
    <lineage>
        <taxon>Eukaryota</taxon>
        <taxon>Metazoa</taxon>
        <taxon>Ecdysozoa</taxon>
        <taxon>Nematoda</taxon>
        <taxon>Chromadorea</taxon>
        <taxon>Rhabditida</taxon>
        <taxon>Tylenchina</taxon>
        <taxon>Cephalobomorpha</taxon>
        <taxon>Cephaloboidea</taxon>
        <taxon>Cephalobidae</taxon>
        <taxon>Acrobeloides</taxon>
    </lineage>
</organism>
<dbReference type="InterPro" id="IPR050117">
    <property type="entry name" value="MAPK"/>
</dbReference>
<sequence>MRYYRAPEVVLNVVYDDKVDVWSVGCILAELLTGKVLFPGKDHIDQWIKIIEVLGTPGEEFLQKLPESVQHFLRLINHHEAKSFDYIFPDSVFPPMDDSDMESTKKNGTMTKIAKPRKPYCTALNGRDFLKKLLVIDPQNRISIEQALRHPYVEEKHEAGELDAKPRPILAYSGDIDSMELHTDEWKKLIFDEIKHYEHEKAKILDIFNSIDVDM</sequence>
<dbReference type="GO" id="GO:0005524">
    <property type="term" value="F:ATP binding"/>
    <property type="evidence" value="ECO:0007669"/>
    <property type="project" value="UniProtKB-KW"/>
</dbReference>
<dbReference type="AlphaFoldDB" id="A0A914DEM5"/>
<dbReference type="Gene3D" id="1.10.510.10">
    <property type="entry name" value="Transferase(Phosphotransferase) domain 1"/>
    <property type="match status" value="1"/>
</dbReference>
<dbReference type="SMART" id="SM00220">
    <property type="entry name" value="S_TKc"/>
    <property type="match status" value="1"/>
</dbReference>
<dbReference type="Proteomes" id="UP000887540">
    <property type="component" value="Unplaced"/>
</dbReference>
<feature type="domain" description="Protein kinase" evidence="3">
    <location>
        <begin position="1"/>
        <end position="153"/>
    </location>
</feature>
<keyword evidence="1" id="KW-0547">Nucleotide-binding</keyword>
<name>A0A914DEM5_9BILA</name>
<dbReference type="PANTHER" id="PTHR24055">
    <property type="entry name" value="MITOGEN-ACTIVATED PROTEIN KINASE"/>
    <property type="match status" value="1"/>
</dbReference>
<keyword evidence="2" id="KW-0067">ATP-binding</keyword>
<dbReference type="GO" id="GO:0004672">
    <property type="term" value="F:protein kinase activity"/>
    <property type="evidence" value="ECO:0007669"/>
    <property type="project" value="InterPro"/>
</dbReference>